<dbReference type="PANTHER" id="PTHR15462:SF8">
    <property type="entry name" value="SERINE PROTEASE"/>
    <property type="match status" value="1"/>
</dbReference>
<keyword evidence="10" id="KW-1185">Reference proteome</keyword>
<gene>
    <name evidence="9" type="ORF">Micbo1qcDRAFT_178975</name>
</gene>
<dbReference type="Proteomes" id="UP000070501">
    <property type="component" value="Unassembled WGS sequence"/>
</dbReference>
<dbReference type="STRING" id="196109.A0A136IRW1"/>
<dbReference type="InterPro" id="IPR050966">
    <property type="entry name" value="Glutamyl_endopeptidase"/>
</dbReference>
<evidence type="ECO:0000256" key="1">
    <source>
        <dbReference type="ARBA" id="ARBA00008764"/>
    </source>
</evidence>
<feature type="domain" description="Peptidase S1" evidence="8">
    <location>
        <begin position="102"/>
        <end position="278"/>
    </location>
</feature>
<evidence type="ECO:0000256" key="4">
    <source>
        <dbReference type="ARBA" id="ARBA00022801"/>
    </source>
</evidence>
<dbReference type="InParanoid" id="A0A136IRW1"/>
<keyword evidence="4 6" id="KW-0378">Hydrolase</keyword>
<dbReference type="EMBL" id="KQ964262">
    <property type="protein sequence ID" value="KXJ87479.1"/>
    <property type="molecule type" value="Genomic_DNA"/>
</dbReference>
<comment type="similarity">
    <text evidence="1 6">Belongs to the peptidase S1B family.</text>
</comment>
<evidence type="ECO:0000256" key="5">
    <source>
        <dbReference type="ARBA" id="ARBA00022825"/>
    </source>
</evidence>
<sequence>MVRVSRIAASLSAAATVVSGLSIPDVDKNGVQIAIGFDPTASFFVAEGDVHTESVNYDPAQLLEMGDLIAEPSNHTDVELAQRAIIGADDRVNWDDSSYPYSTIGKIQWSNGAWCTGTLIGPRHVITARHCTPINGEAVSVRFSPFFYNGETRFPGSQVTRYIWPTNQDGDCLYGFDWAIHILQDRLGDQRGYFGARNMGSQWLNRDIYYNFGYPGDRNGGQRPIRSSGGRLTQTGGCGSDTPTLGNIDTAGGQSGGPIWEYPGSGDRYVQGTLYGSSSTASYWATGQAMVNAVIAARRDYP</sequence>
<organism evidence="9 10">
    <name type="scientific">Microdochium bolleyi</name>
    <dbReference type="NCBI Taxonomy" id="196109"/>
    <lineage>
        <taxon>Eukaryota</taxon>
        <taxon>Fungi</taxon>
        <taxon>Dikarya</taxon>
        <taxon>Ascomycota</taxon>
        <taxon>Pezizomycotina</taxon>
        <taxon>Sordariomycetes</taxon>
        <taxon>Xylariomycetidae</taxon>
        <taxon>Xylariales</taxon>
        <taxon>Microdochiaceae</taxon>
        <taxon>Microdochium</taxon>
    </lineage>
</organism>
<dbReference type="InterPro" id="IPR001254">
    <property type="entry name" value="Trypsin_dom"/>
</dbReference>
<accession>A0A136IRW1</accession>
<feature type="compositionally biased region" description="Polar residues" evidence="7">
    <location>
        <begin position="230"/>
        <end position="247"/>
    </location>
</feature>
<feature type="signal peptide" evidence="6">
    <location>
        <begin position="1"/>
        <end position="20"/>
    </location>
</feature>
<evidence type="ECO:0000313" key="9">
    <source>
        <dbReference type="EMBL" id="KXJ87479.1"/>
    </source>
</evidence>
<dbReference type="AlphaFoldDB" id="A0A136IRW1"/>
<dbReference type="Pfam" id="PF00089">
    <property type="entry name" value="Trypsin"/>
    <property type="match status" value="1"/>
</dbReference>
<dbReference type="OrthoDB" id="10037376at2759"/>
<evidence type="ECO:0000256" key="6">
    <source>
        <dbReference type="RuleBase" id="RU004296"/>
    </source>
</evidence>
<protein>
    <recommendedName>
        <fullName evidence="6">Serine protease</fullName>
        <ecNumber evidence="6">3.4.21.-</ecNumber>
    </recommendedName>
</protein>
<evidence type="ECO:0000256" key="2">
    <source>
        <dbReference type="ARBA" id="ARBA00022670"/>
    </source>
</evidence>
<dbReference type="GO" id="GO:0006508">
    <property type="term" value="P:proteolysis"/>
    <property type="evidence" value="ECO:0007669"/>
    <property type="project" value="UniProtKB-KW"/>
</dbReference>
<name>A0A136IRW1_9PEZI</name>
<feature type="region of interest" description="Disordered" evidence="7">
    <location>
        <begin position="222"/>
        <end position="247"/>
    </location>
</feature>
<dbReference type="InterPro" id="IPR009003">
    <property type="entry name" value="Peptidase_S1_PA"/>
</dbReference>
<evidence type="ECO:0000313" key="10">
    <source>
        <dbReference type="Proteomes" id="UP000070501"/>
    </source>
</evidence>
<feature type="chain" id="PRO_5007230143" description="Serine protease" evidence="6">
    <location>
        <begin position="21"/>
        <end position="302"/>
    </location>
</feature>
<dbReference type="PANTHER" id="PTHR15462">
    <property type="entry name" value="SERINE PROTEASE"/>
    <property type="match status" value="1"/>
</dbReference>
<evidence type="ECO:0000256" key="3">
    <source>
        <dbReference type="ARBA" id="ARBA00022729"/>
    </source>
</evidence>
<keyword evidence="2 6" id="KW-0645">Protease</keyword>
<reference evidence="10" key="1">
    <citation type="submission" date="2016-02" db="EMBL/GenBank/DDBJ databases">
        <title>Draft genome sequence of Microdochium bolleyi, a fungal endophyte of beachgrass.</title>
        <authorList>
            <consortium name="DOE Joint Genome Institute"/>
            <person name="David A.S."/>
            <person name="May G."/>
            <person name="Haridas S."/>
            <person name="Lim J."/>
            <person name="Wang M."/>
            <person name="Labutti K."/>
            <person name="Lipzen A."/>
            <person name="Barry K."/>
            <person name="Grigoriev I.V."/>
        </authorList>
    </citation>
    <scope>NUCLEOTIDE SEQUENCE [LARGE SCALE GENOMIC DNA]</scope>
    <source>
        <strain evidence="10">J235TASD1</strain>
    </source>
</reference>
<proteinExistence type="inferred from homology"/>
<keyword evidence="3 6" id="KW-0732">Signal</keyword>
<evidence type="ECO:0000259" key="8">
    <source>
        <dbReference type="Pfam" id="PF00089"/>
    </source>
</evidence>
<dbReference type="InterPro" id="IPR043504">
    <property type="entry name" value="Peptidase_S1_PA_chymotrypsin"/>
</dbReference>
<dbReference type="InterPro" id="IPR008256">
    <property type="entry name" value="Peptidase_S1B"/>
</dbReference>
<dbReference type="PRINTS" id="PR00839">
    <property type="entry name" value="V8PROTEASE"/>
</dbReference>
<evidence type="ECO:0000256" key="7">
    <source>
        <dbReference type="SAM" id="MobiDB-lite"/>
    </source>
</evidence>
<dbReference type="Gene3D" id="2.40.10.10">
    <property type="entry name" value="Trypsin-like serine proteases"/>
    <property type="match status" value="2"/>
</dbReference>
<dbReference type="GO" id="GO:0004252">
    <property type="term" value="F:serine-type endopeptidase activity"/>
    <property type="evidence" value="ECO:0007669"/>
    <property type="project" value="InterPro"/>
</dbReference>
<dbReference type="EC" id="3.4.21.-" evidence="6"/>
<dbReference type="SUPFAM" id="SSF50494">
    <property type="entry name" value="Trypsin-like serine proteases"/>
    <property type="match status" value="1"/>
</dbReference>
<keyword evidence="5 6" id="KW-0720">Serine protease</keyword>